<reference evidence="4" key="1">
    <citation type="submission" date="2022-07" db="EMBL/GenBank/DDBJ databases">
        <title>Phylogenomic reconstructions and comparative analyses of Kickxellomycotina fungi.</title>
        <authorList>
            <person name="Reynolds N.K."/>
            <person name="Stajich J.E."/>
            <person name="Barry K."/>
            <person name="Grigoriev I.V."/>
            <person name="Crous P."/>
            <person name="Smith M.E."/>
        </authorList>
    </citation>
    <scope>NUCLEOTIDE SEQUENCE</scope>
    <source>
        <strain evidence="4">RSA 567</strain>
    </source>
</reference>
<dbReference type="InterPro" id="IPR002885">
    <property type="entry name" value="PPR_rpt"/>
</dbReference>
<organism evidence="4 5">
    <name type="scientific">Dimargaris verticillata</name>
    <dbReference type="NCBI Taxonomy" id="2761393"/>
    <lineage>
        <taxon>Eukaryota</taxon>
        <taxon>Fungi</taxon>
        <taxon>Fungi incertae sedis</taxon>
        <taxon>Zoopagomycota</taxon>
        <taxon>Kickxellomycotina</taxon>
        <taxon>Dimargaritomycetes</taxon>
        <taxon>Dimargaritales</taxon>
        <taxon>Dimargaritaceae</taxon>
        <taxon>Dimargaris</taxon>
    </lineage>
</organism>
<dbReference type="Proteomes" id="UP001151582">
    <property type="component" value="Unassembled WGS sequence"/>
</dbReference>
<dbReference type="InterPro" id="IPR011990">
    <property type="entry name" value="TPR-like_helical_dom_sf"/>
</dbReference>
<feature type="repeat" description="PPR" evidence="2">
    <location>
        <begin position="486"/>
        <end position="520"/>
    </location>
</feature>
<dbReference type="NCBIfam" id="TIGR00756">
    <property type="entry name" value="PPR"/>
    <property type="match status" value="4"/>
</dbReference>
<evidence type="ECO:0000313" key="4">
    <source>
        <dbReference type="EMBL" id="KAJ1985363.1"/>
    </source>
</evidence>
<feature type="repeat" description="PPR" evidence="2">
    <location>
        <begin position="556"/>
        <end position="590"/>
    </location>
</feature>
<dbReference type="Pfam" id="PF23276">
    <property type="entry name" value="TPR_24"/>
    <property type="match status" value="1"/>
</dbReference>
<feature type="domain" description="Pentatricopeptide repeat-containing protein-mitochondrial" evidence="3">
    <location>
        <begin position="462"/>
        <end position="582"/>
    </location>
</feature>
<evidence type="ECO:0000256" key="1">
    <source>
        <dbReference type="ARBA" id="ARBA00022737"/>
    </source>
</evidence>
<name>A0A9W8EBP1_9FUNG</name>
<dbReference type="GO" id="GO:0003729">
    <property type="term" value="F:mRNA binding"/>
    <property type="evidence" value="ECO:0007669"/>
    <property type="project" value="TreeGrafter"/>
</dbReference>
<accession>A0A9W8EBP1</accession>
<dbReference type="OrthoDB" id="185373at2759"/>
<dbReference type="PANTHER" id="PTHR47938:SF35">
    <property type="entry name" value="PENTATRICOPEPTIDE REPEAT-CONTAINING PROTEIN 4, MITOCHONDRIAL-RELATED"/>
    <property type="match status" value="1"/>
</dbReference>
<dbReference type="InterPro" id="IPR057027">
    <property type="entry name" value="TPR_mt"/>
</dbReference>
<comment type="caution">
    <text evidence="4">The sequence shown here is derived from an EMBL/GenBank/DDBJ whole genome shotgun (WGS) entry which is preliminary data.</text>
</comment>
<evidence type="ECO:0000256" key="2">
    <source>
        <dbReference type="PROSITE-ProRule" id="PRU00708"/>
    </source>
</evidence>
<feature type="repeat" description="PPR" evidence="2">
    <location>
        <begin position="280"/>
        <end position="315"/>
    </location>
</feature>
<dbReference type="Gene3D" id="1.25.40.10">
    <property type="entry name" value="Tetratricopeptide repeat domain"/>
    <property type="match status" value="4"/>
</dbReference>
<dbReference type="EMBL" id="JANBQB010000001">
    <property type="protein sequence ID" value="KAJ1985363.1"/>
    <property type="molecule type" value="Genomic_DNA"/>
</dbReference>
<dbReference type="PANTHER" id="PTHR47938">
    <property type="entry name" value="RESPIRATORY COMPLEX I CHAPERONE (CIA84), PUTATIVE (AFU_ORTHOLOGUE AFUA_2G06020)-RELATED"/>
    <property type="match status" value="1"/>
</dbReference>
<dbReference type="PROSITE" id="PS51375">
    <property type="entry name" value="PPR"/>
    <property type="match status" value="5"/>
</dbReference>
<protein>
    <recommendedName>
        <fullName evidence="3">Pentatricopeptide repeat-containing protein-mitochondrial domain-containing protein</fullName>
    </recommendedName>
</protein>
<dbReference type="AlphaFoldDB" id="A0A9W8EBP1"/>
<feature type="repeat" description="PPR" evidence="2">
    <location>
        <begin position="316"/>
        <end position="350"/>
    </location>
</feature>
<evidence type="ECO:0000259" key="3">
    <source>
        <dbReference type="Pfam" id="PF23276"/>
    </source>
</evidence>
<sequence length="814" mass="92215">MAAMPRLLRQARLFSATQAKAARSIIGSPLRLQGRLVSTQTYKRLLTTASDPTGLSTAAPDPLAELDIQMPDDPEESLDDLAAMAEASDEISEEVAPTPEAENDVVTGIVDPFAIALSETSPFHGIEPTRANSVWDVYSGLSTLQLSQLTPVDFEFALVTQKRAPIQLILPRRQRIFGDFMRRVEGKNPDVAAQFTQNFHEWWTHANDPQAPAAGLVETPTNPDAFTTAHPPIALPTDPNHFWPTRHTIMPFFTSLAYAGKVTIAERLLQYFKRWGYMPNITNYSILINGLYHTDQPADRALALFEAMVQQGITPDYTSYFTIIRFCAFRGFMPHALALYEQMLVRGLEPGSNIHAVIATAYLRQGRSDDAQRFVRKVGTVRNELDRLAMNTLWATIFQVTRSTTSKQQLISLFRQMLRSGLYPHKVHLARLRLSPFAILDIMQQENIPVQGRTLTAFMYRAFRARDFRQAMQLLEYMKQHNIVASNYFYNAFIEAFVYAGQMSPAFSLYDDMVKNKIRPNHITYKALLSGVARTGNLDGAHKLLDVMTTNGILPDLYMYNTILTHCARLGRHEAALKLYRRLKQETLIPDETTYECVIAALCRQRLFDQTLTSTAEQVWMFYEQLKADQISPSHAIFQLVLPVLCRSDQFDHAWTVWSDMRALDLVPTTAICNYMMVLCEKHQDTDKVLSIWALMSAKGILRDPISFKVYLSCCHRANLPTQVIEDVHRQLAQKDADMKVSAQNLIQLATILAHRGQWEDLLKLVRQWGEFGLLMDSNHLKTLLSMAQAHGSSEQVNAAIVQIVHDQYPESLL</sequence>
<feature type="repeat" description="PPR" evidence="2">
    <location>
        <begin position="521"/>
        <end position="555"/>
    </location>
</feature>
<gene>
    <name evidence="4" type="ORF">H4R34_000017</name>
</gene>
<keyword evidence="1" id="KW-0677">Repeat</keyword>
<keyword evidence="5" id="KW-1185">Reference proteome</keyword>
<evidence type="ECO:0000313" key="5">
    <source>
        <dbReference type="Proteomes" id="UP001151582"/>
    </source>
</evidence>
<proteinExistence type="predicted"/>